<dbReference type="GO" id="GO:0008794">
    <property type="term" value="F:arsenate reductase (glutaredoxin) activity"/>
    <property type="evidence" value="ECO:0007669"/>
    <property type="project" value="InterPro"/>
</dbReference>
<dbReference type="EMBL" id="FMYP01000026">
    <property type="protein sequence ID" value="SDC32643.1"/>
    <property type="molecule type" value="Genomic_DNA"/>
</dbReference>
<evidence type="ECO:0000256" key="2">
    <source>
        <dbReference type="ARBA" id="ARBA00023002"/>
    </source>
</evidence>
<protein>
    <submittedName>
        <fullName evidence="4">Arsenate reductase</fullName>
    </submittedName>
</protein>
<evidence type="ECO:0000313" key="5">
    <source>
        <dbReference type="Proteomes" id="UP000199452"/>
    </source>
</evidence>
<dbReference type="PANTHER" id="PTHR30041">
    <property type="entry name" value="ARSENATE REDUCTASE"/>
    <property type="match status" value="1"/>
</dbReference>
<dbReference type="CDD" id="cd03034">
    <property type="entry name" value="ArsC_ArsC"/>
    <property type="match status" value="1"/>
</dbReference>
<dbReference type="AlphaFoldDB" id="A0A1G6KNV5"/>
<dbReference type="OrthoDB" id="9808142at2"/>
<dbReference type="Pfam" id="PF03960">
    <property type="entry name" value="ArsC"/>
    <property type="match status" value="1"/>
</dbReference>
<dbReference type="InterPro" id="IPR006660">
    <property type="entry name" value="Arsenate_reductase-like"/>
</dbReference>
<gene>
    <name evidence="4" type="ORF">SAMN05216323_10268</name>
</gene>
<dbReference type="SUPFAM" id="SSF52833">
    <property type="entry name" value="Thioredoxin-like"/>
    <property type="match status" value="1"/>
</dbReference>
<proteinExistence type="inferred from homology"/>
<dbReference type="InterPro" id="IPR036249">
    <property type="entry name" value="Thioredoxin-like_sf"/>
</dbReference>
<keyword evidence="5" id="KW-1185">Reference proteome</keyword>
<name>A0A1G6KNV5_9BACT</name>
<reference evidence="4 5" key="1">
    <citation type="submission" date="2016-09" db="EMBL/GenBank/DDBJ databases">
        <authorList>
            <person name="Capua I."/>
            <person name="De Benedictis P."/>
            <person name="Joannis T."/>
            <person name="Lombin L.H."/>
            <person name="Cattoli G."/>
        </authorList>
    </citation>
    <scope>NUCLEOTIDE SEQUENCE [LARGE SCALE GENOMIC DNA]</scope>
    <source>
        <strain evidence="4 5">A7P-90m</strain>
    </source>
</reference>
<evidence type="ECO:0000313" key="4">
    <source>
        <dbReference type="EMBL" id="SDC32643.1"/>
    </source>
</evidence>
<organism evidence="4 5">
    <name type="scientific">Williamwhitmania taraxaci</name>
    <dbReference type="NCBI Taxonomy" id="1640674"/>
    <lineage>
        <taxon>Bacteria</taxon>
        <taxon>Pseudomonadati</taxon>
        <taxon>Bacteroidota</taxon>
        <taxon>Bacteroidia</taxon>
        <taxon>Bacteroidales</taxon>
        <taxon>Williamwhitmaniaceae</taxon>
        <taxon>Williamwhitmania</taxon>
    </lineage>
</organism>
<dbReference type="PANTHER" id="PTHR30041:SF4">
    <property type="entry name" value="ARSENATE REDUCTASE"/>
    <property type="match status" value="1"/>
</dbReference>
<evidence type="ECO:0000256" key="3">
    <source>
        <dbReference type="PROSITE-ProRule" id="PRU01282"/>
    </source>
</evidence>
<accession>A0A1G6KNV5</accession>
<dbReference type="Gene3D" id="3.40.30.10">
    <property type="entry name" value="Glutaredoxin"/>
    <property type="match status" value="1"/>
</dbReference>
<dbReference type="Proteomes" id="UP000199452">
    <property type="component" value="Unassembled WGS sequence"/>
</dbReference>
<comment type="similarity">
    <text evidence="1 3">Belongs to the ArsC family.</text>
</comment>
<dbReference type="STRING" id="1640674.SAMN05216323_10268"/>
<keyword evidence="2" id="KW-0560">Oxidoreductase</keyword>
<dbReference type="PROSITE" id="PS51353">
    <property type="entry name" value="ARSC"/>
    <property type="match status" value="1"/>
</dbReference>
<dbReference type="InterPro" id="IPR006659">
    <property type="entry name" value="Arsenate_reductase"/>
</dbReference>
<dbReference type="RefSeq" id="WP_092437864.1">
    <property type="nucleotide sequence ID" value="NZ_FMYP01000026.1"/>
</dbReference>
<evidence type="ECO:0000256" key="1">
    <source>
        <dbReference type="ARBA" id="ARBA00007198"/>
    </source>
</evidence>
<sequence length="119" mass="14061">MTLKIYHNPRCQKSRNGLAYLTSKGIEVVVRDYLKEPLTRKELDTLLLKLHISPDQLVRTQEDYFKKELKGRNFNSEEWITILLENPKLIQRPIVEGKYKAVIANPPEEMERLQELKNI</sequence>